<keyword evidence="3" id="KW-1185">Reference proteome</keyword>
<comment type="caution">
    <text evidence="2">The sequence shown here is derived from an EMBL/GenBank/DDBJ whole genome shotgun (WGS) entry which is preliminary data.</text>
</comment>
<dbReference type="InterPro" id="IPR046909">
    <property type="entry name" value="cREC_REC"/>
</dbReference>
<dbReference type="Proteomes" id="UP000287872">
    <property type="component" value="Unassembled WGS sequence"/>
</dbReference>
<evidence type="ECO:0000313" key="2">
    <source>
        <dbReference type="EMBL" id="GCD10467.1"/>
    </source>
</evidence>
<feature type="domain" description="Cyclic-phosphate processing Receiver" evidence="1">
    <location>
        <begin position="5"/>
        <end position="92"/>
    </location>
</feature>
<dbReference type="EMBL" id="BHYK01000010">
    <property type="protein sequence ID" value="GCD10467.1"/>
    <property type="molecule type" value="Genomic_DNA"/>
</dbReference>
<dbReference type="RefSeq" id="WP_125001152.1">
    <property type="nucleotide sequence ID" value="NZ_BHYK01000010.1"/>
</dbReference>
<gene>
    <name evidence="2" type="ORF">Ctaglu_20900</name>
</gene>
<proteinExistence type="predicted"/>
<protein>
    <recommendedName>
        <fullName evidence="1">Cyclic-phosphate processing Receiver domain-containing protein</fullName>
    </recommendedName>
</protein>
<reference evidence="2 3" key="1">
    <citation type="submission" date="2018-11" db="EMBL/GenBank/DDBJ databases">
        <title>Genome sequencing and assembly of Clostridium tagluense strain A121.</title>
        <authorList>
            <person name="Murakami T."/>
            <person name="Segawa T."/>
            <person name="Shcherbakova V.A."/>
            <person name="Mori H."/>
            <person name="Yoshimura Y."/>
        </authorList>
    </citation>
    <scope>NUCLEOTIDE SEQUENCE [LARGE SCALE GENOMIC DNA]</scope>
    <source>
        <strain evidence="2 3">A121</strain>
    </source>
</reference>
<dbReference type="AlphaFoldDB" id="A0A401ULR8"/>
<accession>A0A401ULR8</accession>
<evidence type="ECO:0000259" key="1">
    <source>
        <dbReference type="Pfam" id="PF20274"/>
    </source>
</evidence>
<sequence>MKEKINLYVDDLRDCPEGFVIARNIAQAKYYLENFQIETLSLDHDLGVDEQGNLIPTGYDLVKYICEKSLRAERIYLHTDNPVGRDNMYYTLLGAQKRGFIDADIKIYYYAITQNKYSDEVYENSIKLK</sequence>
<organism evidence="2 3">
    <name type="scientific">Clostridium tagluense</name>
    <dbReference type="NCBI Taxonomy" id="360422"/>
    <lineage>
        <taxon>Bacteria</taxon>
        <taxon>Bacillati</taxon>
        <taxon>Bacillota</taxon>
        <taxon>Clostridia</taxon>
        <taxon>Eubacteriales</taxon>
        <taxon>Clostridiaceae</taxon>
        <taxon>Clostridium</taxon>
    </lineage>
</organism>
<evidence type="ECO:0000313" key="3">
    <source>
        <dbReference type="Proteomes" id="UP000287872"/>
    </source>
</evidence>
<dbReference type="OrthoDB" id="2614698at2"/>
<dbReference type="Pfam" id="PF20274">
    <property type="entry name" value="cREC_REC"/>
    <property type="match status" value="1"/>
</dbReference>
<name>A0A401ULR8_9CLOT</name>